<reference evidence="1 2" key="1">
    <citation type="journal article" date="2015" name="Stand. Genomic Sci.">
        <title>Genomic Encyclopedia of Bacterial and Archaeal Type Strains, Phase III: the genomes of soil and plant-associated and newly described type strains.</title>
        <authorList>
            <person name="Whitman W.B."/>
            <person name="Woyke T."/>
            <person name="Klenk H.P."/>
            <person name="Zhou Y."/>
            <person name="Lilburn T.G."/>
            <person name="Beck B.J."/>
            <person name="De Vos P."/>
            <person name="Vandamme P."/>
            <person name="Eisen J.A."/>
            <person name="Garrity G."/>
            <person name="Hugenholtz P."/>
            <person name="Kyrpides N.C."/>
        </authorList>
    </citation>
    <scope>NUCLEOTIDE SEQUENCE [LARGE SCALE GENOMIC DNA]</scope>
    <source>
        <strain evidence="1 2">CGMCC 1.10947</strain>
    </source>
</reference>
<keyword evidence="2" id="KW-1185">Reference proteome</keyword>
<comment type="caution">
    <text evidence="1">The sequence shown here is derived from an EMBL/GenBank/DDBJ whole genome shotgun (WGS) entry which is preliminary data.</text>
</comment>
<gene>
    <name evidence="1" type="ORF">IQ17_02488</name>
</gene>
<evidence type="ECO:0000313" key="1">
    <source>
        <dbReference type="EMBL" id="TWI07100.1"/>
    </source>
</evidence>
<dbReference type="AlphaFoldDB" id="A0A562LHJ7"/>
<name>A0A562LHJ7_9BRAD</name>
<dbReference type="Proteomes" id="UP000317176">
    <property type="component" value="Unassembled WGS sequence"/>
</dbReference>
<evidence type="ECO:0000313" key="2">
    <source>
        <dbReference type="Proteomes" id="UP000317176"/>
    </source>
</evidence>
<dbReference type="InterPro" id="IPR024524">
    <property type="entry name" value="DUF3800"/>
</dbReference>
<organism evidence="1 2">
    <name type="scientific">Bradyrhizobium daqingense</name>
    <dbReference type="NCBI Taxonomy" id="993502"/>
    <lineage>
        <taxon>Bacteria</taxon>
        <taxon>Pseudomonadati</taxon>
        <taxon>Pseudomonadota</taxon>
        <taxon>Alphaproteobacteria</taxon>
        <taxon>Hyphomicrobiales</taxon>
        <taxon>Nitrobacteraceae</taxon>
        <taxon>Bradyrhizobium</taxon>
    </lineage>
</organism>
<sequence>MNCGFYLFVDEAGDEGLERIRPIDVDGASEYFVLCGVLVRTSKYPELVQAFGRIKSEIGLPASEQIHFRDLSEEQKLIVTRAIAGLRLELIAIVSNKRNMRGYRNLRCEARSMEFSRGRLRPRRYNWFYNSLFRYLLERASAECRRWTYRAYGETRSMQIIFSRRKDLSYSQTGAYLIKLKTERRDRGYFNNKGTIDWSVLNVFDIDSRKHKDEIGLQIADCAASAIYRALDESWFGNVNPVYLELLNKKFARVSTSPRDYGFKLLPDGFRGPVSTDQRRGLLSVGYKLQS</sequence>
<proteinExistence type="predicted"/>
<protein>
    <submittedName>
        <fullName evidence="1">Uncharacterized protein DUF3800</fullName>
    </submittedName>
</protein>
<dbReference type="Pfam" id="PF12686">
    <property type="entry name" value="DUF3800"/>
    <property type="match status" value="1"/>
</dbReference>
<accession>A0A562LHJ7</accession>
<dbReference type="EMBL" id="VLKL01000005">
    <property type="protein sequence ID" value="TWI07100.1"/>
    <property type="molecule type" value="Genomic_DNA"/>
</dbReference>
<dbReference type="RefSeq" id="WP_404438576.1">
    <property type="nucleotide sequence ID" value="NZ_CP088014.1"/>
</dbReference>